<keyword evidence="3" id="KW-0539">Nucleus</keyword>
<dbReference type="GO" id="GO:0005634">
    <property type="term" value="C:nucleus"/>
    <property type="evidence" value="ECO:0007669"/>
    <property type="project" value="UniProtKB-SubCell"/>
</dbReference>
<comment type="subcellular location">
    <subcellularLocation>
        <location evidence="1">Nucleus</location>
    </subcellularLocation>
</comment>
<keyword evidence="2" id="KW-0804">Transcription</keyword>
<gene>
    <name evidence="5" type="ORF">WICMUC_004373</name>
</gene>
<protein>
    <submittedName>
        <fullName evidence="5">Uncharacterized protein</fullName>
    </submittedName>
</protein>
<dbReference type="PANTHER" id="PTHR15052:SF2">
    <property type="entry name" value="GENERAL TRANSCRIPTION FACTOR 3C POLYPEPTIDE 2"/>
    <property type="match status" value="1"/>
</dbReference>
<feature type="compositionally biased region" description="Polar residues" evidence="4">
    <location>
        <begin position="57"/>
        <end position="66"/>
    </location>
</feature>
<comment type="caution">
    <text evidence="5">The sequence shown here is derived from an EMBL/GenBank/DDBJ whole genome shotgun (WGS) entry which is preliminary data.</text>
</comment>
<evidence type="ECO:0000256" key="2">
    <source>
        <dbReference type="ARBA" id="ARBA00023163"/>
    </source>
</evidence>
<evidence type="ECO:0000256" key="4">
    <source>
        <dbReference type="SAM" id="MobiDB-lite"/>
    </source>
</evidence>
<dbReference type="OrthoDB" id="4703at2759"/>
<evidence type="ECO:0000313" key="5">
    <source>
        <dbReference type="EMBL" id="KAH3672278.1"/>
    </source>
</evidence>
<evidence type="ECO:0000256" key="1">
    <source>
        <dbReference type="ARBA" id="ARBA00004123"/>
    </source>
</evidence>
<dbReference type="EMBL" id="JAEUBF010001168">
    <property type="protein sequence ID" value="KAH3672278.1"/>
    <property type="molecule type" value="Genomic_DNA"/>
</dbReference>
<dbReference type="InterPro" id="IPR015943">
    <property type="entry name" value="WD40/YVTN_repeat-like_dom_sf"/>
</dbReference>
<dbReference type="Proteomes" id="UP000769528">
    <property type="component" value="Unassembled WGS sequence"/>
</dbReference>
<dbReference type="Gene3D" id="2.130.10.10">
    <property type="entry name" value="YVTN repeat-like/Quinoprotein amine dehydrogenase"/>
    <property type="match status" value="1"/>
</dbReference>
<dbReference type="InterPro" id="IPR052416">
    <property type="entry name" value="GTF3C_component"/>
</dbReference>
<name>A0A9P8PHD3_9ASCO</name>
<evidence type="ECO:0000313" key="6">
    <source>
        <dbReference type="Proteomes" id="UP000769528"/>
    </source>
</evidence>
<dbReference type="AlphaFoldDB" id="A0A9P8PHD3"/>
<evidence type="ECO:0000256" key="3">
    <source>
        <dbReference type="ARBA" id="ARBA00023242"/>
    </source>
</evidence>
<proteinExistence type="predicted"/>
<dbReference type="SUPFAM" id="SSF50978">
    <property type="entry name" value="WD40 repeat-like"/>
    <property type="match status" value="1"/>
</dbReference>
<reference evidence="5" key="2">
    <citation type="submission" date="2021-01" db="EMBL/GenBank/DDBJ databases">
        <authorList>
            <person name="Schikora-Tamarit M.A."/>
        </authorList>
    </citation>
    <scope>NUCLEOTIDE SEQUENCE</scope>
    <source>
        <strain evidence="5">CBS6341</strain>
    </source>
</reference>
<sequence length="604" mass="68403">MPPRSKRNRKTIDYSQFGTAENHSDDDEDVTIDNLIDDFQNDQDVEDDEDDDENLVQHKNTTQNNIELIESENEQGSTKNKRKKQNGKHKDNKPKKNKIKLESKEIETPKIDIRQMKQVTNYKEKLTRIFGFNNEKLADVIQLRQLWEDSLFKVNLDIIQDEFEDSQDLDYPESLYQIISEFNFFSEFSFVDQESQKRIIFDNNEVQSDVLLPIAGSIRSDTAIFLNTGFQITDLTWLRLESNDNESYLLVGVSDLTDKFSQIPSTFSERRTYPSGFQLYKLNKPANELVLIKSILHKFGNSWNLKVSPLSDAKSLAVVSANFNDGSVKLFTIPNNDDKYLELREPTIEVSLHNDIISTYDFLGKNKIVVGTNSGNIAIFDISESADTPIDIYPVSSHHIFSICVGESKYDESIVYASFANGSTVCFEPHNILGTINRLPKSRAISTRIAYSPQLYSFIQLEGIYTSKCFPSRALFFNLPLTKHDGSTESLALSKLHPLILTGGADGKVKISSLARRLLAGPKQPLNGHKIATLWEVQYNAKLDTFKVIQTLEPEKLKTHDNVNSANIYSKEVAIMALGWNENKNFANLYAAGSKSGLVIIDTA</sequence>
<dbReference type="InterPro" id="IPR036322">
    <property type="entry name" value="WD40_repeat_dom_sf"/>
</dbReference>
<dbReference type="GO" id="GO:0006383">
    <property type="term" value="P:transcription by RNA polymerase III"/>
    <property type="evidence" value="ECO:0007669"/>
    <property type="project" value="TreeGrafter"/>
</dbReference>
<reference evidence="5" key="1">
    <citation type="journal article" date="2021" name="Open Biol.">
        <title>Shared evolutionary footprints suggest mitochondrial oxidative damage underlies multiple complex I losses in fungi.</title>
        <authorList>
            <person name="Schikora-Tamarit M.A."/>
            <person name="Marcet-Houben M."/>
            <person name="Nosek J."/>
            <person name="Gabaldon T."/>
        </authorList>
    </citation>
    <scope>NUCLEOTIDE SEQUENCE</scope>
    <source>
        <strain evidence="5">CBS6341</strain>
    </source>
</reference>
<keyword evidence="6" id="KW-1185">Reference proteome</keyword>
<organism evidence="5 6">
    <name type="scientific">Wickerhamomyces mucosus</name>
    <dbReference type="NCBI Taxonomy" id="1378264"/>
    <lineage>
        <taxon>Eukaryota</taxon>
        <taxon>Fungi</taxon>
        <taxon>Dikarya</taxon>
        <taxon>Ascomycota</taxon>
        <taxon>Saccharomycotina</taxon>
        <taxon>Saccharomycetes</taxon>
        <taxon>Phaffomycetales</taxon>
        <taxon>Wickerhamomycetaceae</taxon>
        <taxon>Wickerhamomyces</taxon>
    </lineage>
</organism>
<accession>A0A9P8PHD3</accession>
<dbReference type="GO" id="GO:0000127">
    <property type="term" value="C:transcription factor TFIIIC complex"/>
    <property type="evidence" value="ECO:0007669"/>
    <property type="project" value="TreeGrafter"/>
</dbReference>
<feature type="compositionally biased region" description="Acidic residues" evidence="4">
    <location>
        <begin position="24"/>
        <end position="54"/>
    </location>
</feature>
<feature type="compositionally biased region" description="Basic residues" evidence="4">
    <location>
        <begin position="79"/>
        <end position="98"/>
    </location>
</feature>
<feature type="region of interest" description="Disordered" evidence="4">
    <location>
        <begin position="1"/>
        <end position="99"/>
    </location>
</feature>
<dbReference type="PANTHER" id="PTHR15052">
    <property type="entry name" value="RNA POLYMERASE III TRANSCRIPTION INITIATION FACTOR COMPLEX SUBUNIT"/>
    <property type="match status" value="1"/>
</dbReference>